<feature type="transmembrane region" description="Helical" evidence="9">
    <location>
        <begin position="309"/>
        <end position="329"/>
    </location>
</feature>
<dbReference type="GO" id="GO:0005886">
    <property type="term" value="C:plasma membrane"/>
    <property type="evidence" value="ECO:0007669"/>
    <property type="project" value="UniProtKB-SubCell"/>
</dbReference>
<feature type="transmembrane region" description="Helical" evidence="9">
    <location>
        <begin position="251"/>
        <end position="270"/>
    </location>
</feature>
<evidence type="ECO:0000256" key="9">
    <source>
        <dbReference type="SAM" id="Phobius"/>
    </source>
</evidence>
<keyword evidence="6 9" id="KW-1133">Transmembrane helix</keyword>
<reference evidence="11 12" key="1">
    <citation type="journal article" date="2015" name="Genome Announc.">
        <title>Expanding the biotechnology potential of lactobacilli through comparative genomics of 213 strains and associated genera.</title>
        <authorList>
            <person name="Sun Z."/>
            <person name="Harris H.M."/>
            <person name="McCann A."/>
            <person name="Guo C."/>
            <person name="Argimon S."/>
            <person name="Zhang W."/>
            <person name="Yang X."/>
            <person name="Jeffery I.B."/>
            <person name="Cooney J.C."/>
            <person name="Kagawa T.F."/>
            <person name="Liu W."/>
            <person name="Song Y."/>
            <person name="Salvetti E."/>
            <person name="Wrobel A."/>
            <person name="Rasinkangas P."/>
            <person name="Parkhill J."/>
            <person name="Rea M.C."/>
            <person name="O'Sullivan O."/>
            <person name="Ritari J."/>
            <person name="Douillard F.P."/>
            <person name="Paul Ross R."/>
            <person name="Yang R."/>
            <person name="Briner A.E."/>
            <person name="Felis G.E."/>
            <person name="de Vos W.M."/>
            <person name="Barrangou R."/>
            <person name="Klaenhammer T.R."/>
            <person name="Caufield P.W."/>
            <person name="Cui Y."/>
            <person name="Zhang H."/>
            <person name="O'Toole P.W."/>
        </authorList>
    </citation>
    <scope>NUCLEOTIDE SEQUENCE [LARGE SCALE GENOMIC DNA]</scope>
    <source>
        <strain evidence="11 12">DSM 20623</strain>
    </source>
</reference>
<dbReference type="GeneID" id="89589601"/>
<dbReference type="PANTHER" id="PTHR33451">
    <property type="entry name" value="MALATE-2H(+)/NA(+)-LACTATE ANTIPORTER"/>
    <property type="match status" value="1"/>
</dbReference>
<dbReference type="Pfam" id="PF03553">
    <property type="entry name" value="Na_H_antiporter"/>
    <property type="match status" value="1"/>
</dbReference>
<evidence type="ECO:0000256" key="3">
    <source>
        <dbReference type="ARBA" id="ARBA00022449"/>
    </source>
</evidence>
<dbReference type="InterPro" id="IPR004770">
    <property type="entry name" value="Na/H_antiport_NhaC"/>
</dbReference>
<dbReference type="PATRIC" id="fig|1449336.4.peg.1119"/>
<gene>
    <name evidence="11" type="ORF">IV74_GL001094</name>
</gene>
<evidence type="ECO:0000259" key="10">
    <source>
        <dbReference type="Pfam" id="PF03553"/>
    </source>
</evidence>
<feature type="transmembrane region" description="Helical" evidence="9">
    <location>
        <begin position="189"/>
        <end position="208"/>
    </location>
</feature>
<dbReference type="GO" id="GO:0015297">
    <property type="term" value="F:antiporter activity"/>
    <property type="evidence" value="ECO:0007669"/>
    <property type="project" value="UniProtKB-KW"/>
</dbReference>
<evidence type="ECO:0000256" key="5">
    <source>
        <dbReference type="ARBA" id="ARBA00022692"/>
    </source>
</evidence>
<feature type="transmembrane region" description="Helical" evidence="9">
    <location>
        <begin position="32"/>
        <end position="49"/>
    </location>
</feature>
<accession>A0A0R2HYI4</accession>
<name>A0A0R2HYI4_CARDV</name>
<protein>
    <submittedName>
        <fullName evidence="11">Na+ H+ antiporter NhaC</fullName>
    </submittedName>
</protein>
<feature type="transmembrane region" description="Helical" evidence="9">
    <location>
        <begin position="349"/>
        <end position="373"/>
    </location>
</feature>
<organism evidence="11 12">
    <name type="scientific">Carnobacterium divergens DSM 20623</name>
    <dbReference type="NCBI Taxonomy" id="1449336"/>
    <lineage>
        <taxon>Bacteria</taxon>
        <taxon>Bacillati</taxon>
        <taxon>Bacillota</taxon>
        <taxon>Bacilli</taxon>
        <taxon>Lactobacillales</taxon>
        <taxon>Carnobacteriaceae</taxon>
        <taxon>Carnobacterium</taxon>
    </lineage>
</organism>
<comment type="caution">
    <text evidence="11">The sequence shown here is derived from an EMBL/GenBank/DDBJ whole genome shotgun (WGS) entry which is preliminary data.</text>
</comment>
<dbReference type="InterPro" id="IPR052180">
    <property type="entry name" value="NhaC_Na-H+_Antiporter"/>
</dbReference>
<dbReference type="InterPro" id="IPR018461">
    <property type="entry name" value="Na/H_Antiport_NhaC-like_C"/>
</dbReference>
<feature type="transmembrane region" description="Helical" evidence="9">
    <location>
        <begin position="69"/>
        <end position="91"/>
    </location>
</feature>
<sequence>MKTKKSFKEALGILVLILLIIGVSVIKFGVAPQTPLIISIGLLILWGRIKKHSWDDIHKGIQEGISTGLVPMIIFILIGALIGVWIAAGIIPSMMVFGFKILNPSIFVPSVFIICAIVGTSIGSAFTTVSTVGIALLGMGTTMGFNPALVAGAIVSGAVFGDKMSPLSDSTNLSAAVSGVDLFRHIKNLMWTTIPALLIALVLFFILGNGQQHADTADITKLVQTLKENFSVNFFALIPILVMFICSWRKIPAIPTLLLSIIVAVVMLFIEKPMTKFGELSSILQDGFVSQTGDASIDALLTRGGVQSMMWSISLIILALALGGLLVEFKVIDSVMKPLSTSLNSTGKLILATALSCIGVNLLVGEQYLSIILPGKAFKKSFDDAGLHPLAMSRVLEDAGAVVNSLVPWSVSGVFIAGALSIPTVDYLPFAFFCLLCPVITVFCGFTGIGIQKQKVKKASIEETVVNQ</sequence>
<dbReference type="RefSeq" id="WP_034568415.1">
    <property type="nucleotide sequence ID" value="NZ_JQBS01000001.1"/>
</dbReference>
<evidence type="ECO:0000256" key="6">
    <source>
        <dbReference type="ARBA" id="ARBA00022989"/>
    </source>
</evidence>
<evidence type="ECO:0000256" key="2">
    <source>
        <dbReference type="ARBA" id="ARBA00022448"/>
    </source>
</evidence>
<evidence type="ECO:0000256" key="7">
    <source>
        <dbReference type="ARBA" id="ARBA00023136"/>
    </source>
</evidence>
<dbReference type="NCBIfam" id="TIGR00931">
    <property type="entry name" value="antiport_nhaC"/>
    <property type="match status" value="1"/>
</dbReference>
<dbReference type="AlphaFoldDB" id="A0A0R2HYI4"/>
<feature type="transmembrane region" description="Helical" evidence="9">
    <location>
        <begin position="144"/>
        <end position="161"/>
    </location>
</feature>
<evidence type="ECO:0000256" key="4">
    <source>
        <dbReference type="ARBA" id="ARBA00022475"/>
    </source>
</evidence>
<keyword evidence="12" id="KW-1185">Reference proteome</keyword>
<feature type="transmembrane region" description="Helical" evidence="9">
    <location>
        <begin position="7"/>
        <end position="26"/>
    </location>
</feature>
<feature type="domain" description="Na+/H+ antiporter NhaC-like C-terminal" evidence="10">
    <location>
        <begin position="157"/>
        <end position="449"/>
    </location>
</feature>
<dbReference type="eggNOG" id="COG1757">
    <property type="taxonomic scope" value="Bacteria"/>
</dbReference>
<keyword evidence="7 9" id="KW-0472">Membrane</keyword>
<feature type="transmembrane region" description="Helical" evidence="9">
    <location>
        <begin position="229"/>
        <end position="245"/>
    </location>
</feature>
<dbReference type="Proteomes" id="UP000051658">
    <property type="component" value="Unassembled WGS sequence"/>
</dbReference>
<keyword evidence="4" id="KW-1003">Cell membrane</keyword>
<feature type="transmembrane region" description="Helical" evidence="9">
    <location>
        <begin position="111"/>
        <end position="137"/>
    </location>
</feature>
<comment type="subcellular location">
    <subcellularLocation>
        <location evidence="1">Cell membrane</location>
        <topology evidence="1">Multi-pass membrane protein</topology>
    </subcellularLocation>
</comment>
<keyword evidence="2" id="KW-0813">Transport</keyword>
<dbReference type="EMBL" id="JQBS01000001">
    <property type="protein sequence ID" value="KRN57839.1"/>
    <property type="molecule type" value="Genomic_DNA"/>
</dbReference>
<feature type="transmembrane region" description="Helical" evidence="9">
    <location>
        <begin position="428"/>
        <end position="451"/>
    </location>
</feature>
<dbReference type="PANTHER" id="PTHR33451:SF6">
    <property type="entry name" value="NA(+)_H(+) ANTIPORTER NHAC"/>
    <property type="match status" value="1"/>
</dbReference>
<proteinExistence type="inferred from homology"/>
<feature type="transmembrane region" description="Helical" evidence="9">
    <location>
        <begin position="401"/>
        <end position="422"/>
    </location>
</feature>
<evidence type="ECO:0000313" key="11">
    <source>
        <dbReference type="EMBL" id="KRN57839.1"/>
    </source>
</evidence>
<evidence type="ECO:0000256" key="8">
    <source>
        <dbReference type="ARBA" id="ARBA00038435"/>
    </source>
</evidence>
<comment type="similarity">
    <text evidence="8">Belongs to the NhaC Na(+)/H(+) (TC 2.A.35) antiporter family.</text>
</comment>
<keyword evidence="3" id="KW-0050">Antiport</keyword>
<evidence type="ECO:0000256" key="1">
    <source>
        <dbReference type="ARBA" id="ARBA00004651"/>
    </source>
</evidence>
<keyword evidence="5 9" id="KW-0812">Transmembrane</keyword>
<evidence type="ECO:0000313" key="12">
    <source>
        <dbReference type="Proteomes" id="UP000051658"/>
    </source>
</evidence>